<evidence type="ECO:0000256" key="11">
    <source>
        <dbReference type="SAM" id="MobiDB-lite"/>
    </source>
</evidence>
<proteinExistence type="inferred from homology"/>
<keyword evidence="5 10" id="KW-0963">Cytoplasm</keyword>
<evidence type="ECO:0000256" key="3">
    <source>
        <dbReference type="ARBA" id="ARBA00012765"/>
    </source>
</evidence>
<dbReference type="AlphaFoldDB" id="A0ABD5YLH7"/>
<keyword evidence="13" id="KW-1185">Reference proteome</keyword>
<evidence type="ECO:0000256" key="7">
    <source>
        <dbReference type="ARBA" id="ARBA00022801"/>
    </source>
</evidence>
<dbReference type="InterPro" id="IPR003209">
    <property type="entry name" value="METHMP_CycHdrlase"/>
</dbReference>
<accession>A0ABD5YLH7</accession>
<dbReference type="RefSeq" id="WP_248906573.1">
    <property type="nucleotide sequence ID" value="NZ_CP109979.1"/>
</dbReference>
<dbReference type="Pfam" id="PF02289">
    <property type="entry name" value="MCH"/>
    <property type="match status" value="1"/>
</dbReference>
<evidence type="ECO:0000256" key="4">
    <source>
        <dbReference type="ARBA" id="ARBA00020597"/>
    </source>
</evidence>
<dbReference type="GeneID" id="76199653"/>
<feature type="region of interest" description="Disordered" evidence="11">
    <location>
        <begin position="102"/>
        <end position="123"/>
    </location>
</feature>
<evidence type="ECO:0000256" key="9">
    <source>
        <dbReference type="ARBA" id="ARBA00048684"/>
    </source>
</evidence>
<evidence type="ECO:0000256" key="10">
    <source>
        <dbReference type="HAMAP-Rule" id="MF_00486"/>
    </source>
</evidence>
<evidence type="ECO:0000313" key="12">
    <source>
        <dbReference type="EMBL" id="MFC7190078.1"/>
    </source>
</evidence>
<keyword evidence="7 10" id="KW-0378">Hydrolase</keyword>
<sequence>MESLNRMATELIDEALEFTDELAIDAYELENGATVLDFGVDAIGGLEAGLLLTEIQTAGLATVASSLDEIGGAPRPFVELSTDHPARALLCSQKAGWELSIEGESTSDNEAADDGSSSENAMYEGLGSGPARALVATEEEFRQLGYADAFDFAVLTVESDEHPTESVAAHVADMCDVQPGSVFLPVFSTASIPGSVTMAARAAELVVFRAFELGYDPLELLSVSARAPVAPVASDEATAIARTNDALAYGGQVHLTVESDAELLSELSSSATDEYGTPFADIFESVDWDLYEVPEAIFAPAQVTVDVVGGPTKAYGQVNEELLLNSFGLR</sequence>
<gene>
    <name evidence="10 12" type="primary">mch</name>
    <name evidence="12" type="ORF">ACFQL7_09565</name>
</gene>
<comment type="catalytic activity">
    <reaction evidence="9 10">
        <text>5,10-methenyl-5,6,7,8-tetrahydromethanopterin + H2O = N(5)-formyl-5,6,7,8-tetrahydromethanopterin + H(+)</text>
        <dbReference type="Rhea" id="RHEA:19053"/>
        <dbReference type="ChEBI" id="CHEBI:15377"/>
        <dbReference type="ChEBI" id="CHEBI:15378"/>
        <dbReference type="ChEBI" id="CHEBI:58018"/>
        <dbReference type="ChEBI" id="CHEBI:58337"/>
        <dbReference type="EC" id="3.5.4.27"/>
    </reaction>
</comment>
<comment type="similarity">
    <text evidence="2 10">Belongs to the MCH family.</text>
</comment>
<evidence type="ECO:0000313" key="13">
    <source>
        <dbReference type="Proteomes" id="UP001596417"/>
    </source>
</evidence>
<dbReference type="GO" id="GO:0018759">
    <property type="term" value="F:methenyltetrahydromethanopterin cyclohydrolase activity"/>
    <property type="evidence" value="ECO:0007669"/>
    <property type="project" value="UniProtKB-UniRule"/>
</dbReference>
<evidence type="ECO:0000256" key="8">
    <source>
        <dbReference type="ARBA" id="ARBA00030468"/>
    </source>
</evidence>
<comment type="caution">
    <text evidence="12">The sequence shown here is derived from an EMBL/GenBank/DDBJ whole genome shotgun (WGS) entry which is preliminary data.</text>
</comment>
<dbReference type="EC" id="3.5.4.27" evidence="3 10"/>
<organism evidence="12 13">
    <name type="scientific">Halocatena marina</name>
    <dbReference type="NCBI Taxonomy" id="2934937"/>
    <lineage>
        <taxon>Archaea</taxon>
        <taxon>Methanobacteriati</taxon>
        <taxon>Methanobacteriota</taxon>
        <taxon>Stenosarchaea group</taxon>
        <taxon>Halobacteria</taxon>
        <taxon>Halobacteriales</taxon>
        <taxon>Natronomonadaceae</taxon>
        <taxon>Halocatena</taxon>
    </lineage>
</organism>
<dbReference type="SUPFAM" id="SSF56199">
    <property type="entry name" value="Methenyltetrahydromethanopterin cyclohydrolase"/>
    <property type="match status" value="1"/>
</dbReference>
<protein>
    <recommendedName>
        <fullName evidence="4 10">Methenyltetrahydromethanopterin cyclohydrolase</fullName>
        <ecNumber evidence="3 10">3.5.4.27</ecNumber>
    </recommendedName>
    <alternativeName>
        <fullName evidence="8 10">Methenyl-H4MPT cyclohydrolase</fullName>
    </alternativeName>
</protein>
<reference evidence="12 13" key="1">
    <citation type="journal article" date="2019" name="Int. J. Syst. Evol. Microbiol.">
        <title>The Global Catalogue of Microorganisms (GCM) 10K type strain sequencing project: providing services to taxonomists for standard genome sequencing and annotation.</title>
        <authorList>
            <consortium name="The Broad Institute Genomics Platform"/>
            <consortium name="The Broad Institute Genome Sequencing Center for Infectious Disease"/>
            <person name="Wu L."/>
            <person name="Ma J."/>
        </authorList>
    </citation>
    <scope>NUCLEOTIDE SEQUENCE [LARGE SCALE GENOMIC DNA]</scope>
    <source>
        <strain evidence="12 13">RDMS1</strain>
    </source>
</reference>
<dbReference type="HAMAP" id="MF_00486">
    <property type="entry name" value="McH"/>
    <property type="match status" value="1"/>
</dbReference>
<evidence type="ECO:0000256" key="5">
    <source>
        <dbReference type="ARBA" id="ARBA00022490"/>
    </source>
</evidence>
<evidence type="ECO:0000256" key="2">
    <source>
        <dbReference type="ARBA" id="ARBA00006902"/>
    </source>
</evidence>
<dbReference type="NCBIfam" id="TIGR03120">
    <property type="entry name" value="one_C_mch"/>
    <property type="match status" value="1"/>
</dbReference>
<dbReference type="Gene3D" id="3.30.1030.10">
    <property type="entry name" value="Methenyltetrahydromethanopterin Cyclohydrolase, Chain A, domain 2"/>
    <property type="match status" value="1"/>
</dbReference>
<comment type="function">
    <text evidence="10">Catalyzes the hydrolysis of methenyl-H(4)MPT(+) to 5-formyl-H(4)MPT.</text>
</comment>
<dbReference type="Gene3D" id="3.10.340.11">
    <property type="entry name" value="Methenyltetrahydromethanopterin Cyclohydrolase, Chain A, domain 1"/>
    <property type="match status" value="1"/>
</dbReference>
<dbReference type="Proteomes" id="UP001596417">
    <property type="component" value="Unassembled WGS sequence"/>
</dbReference>
<name>A0ABD5YLH7_9EURY</name>
<evidence type="ECO:0000256" key="1">
    <source>
        <dbReference type="ARBA" id="ARBA00004496"/>
    </source>
</evidence>
<evidence type="ECO:0000256" key="6">
    <source>
        <dbReference type="ARBA" id="ARBA00022563"/>
    </source>
</evidence>
<dbReference type="EMBL" id="JBHTAX010000001">
    <property type="protein sequence ID" value="MFC7190078.1"/>
    <property type="molecule type" value="Genomic_DNA"/>
</dbReference>
<keyword evidence="6 10" id="KW-0554">One-carbon metabolism</keyword>
<dbReference type="GO" id="GO:0005737">
    <property type="term" value="C:cytoplasm"/>
    <property type="evidence" value="ECO:0007669"/>
    <property type="project" value="UniProtKB-SubCell"/>
</dbReference>
<comment type="subcellular location">
    <subcellularLocation>
        <location evidence="1 10">Cytoplasm</location>
    </subcellularLocation>
</comment>
<dbReference type="GO" id="GO:0006730">
    <property type="term" value="P:one-carbon metabolic process"/>
    <property type="evidence" value="ECO:0007669"/>
    <property type="project" value="UniProtKB-UniRule"/>
</dbReference>